<dbReference type="Pfam" id="PF13552">
    <property type="entry name" value="DUF4127"/>
    <property type="match status" value="1"/>
</dbReference>
<dbReference type="Proteomes" id="UP001141183">
    <property type="component" value="Unassembled WGS sequence"/>
</dbReference>
<dbReference type="InterPro" id="IPR025394">
    <property type="entry name" value="DUF4127"/>
</dbReference>
<dbReference type="AlphaFoldDB" id="A0A9X4B0Z4"/>
<dbReference type="EMBL" id="JAMRYU010000001">
    <property type="protein sequence ID" value="MDC4238971.1"/>
    <property type="molecule type" value="Genomic_DNA"/>
</dbReference>
<comment type="caution">
    <text evidence="1">The sequence shown here is derived from an EMBL/GenBank/DDBJ whole genome shotgun (WGS) entry which is preliminary data.</text>
</comment>
<dbReference type="RefSeq" id="WP_008679769.1">
    <property type="nucleotide sequence ID" value="NZ_CABKOG010000003.1"/>
</dbReference>
<evidence type="ECO:0000313" key="2">
    <source>
        <dbReference type="Proteomes" id="UP001141183"/>
    </source>
</evidence>
<organism evidence="1 2">
    <name type="scientific">Clostridium tertium</name>
    <dbReference type="NCBI Taxonomy" id="1559"/>
    <lineage>
        <taxon>Bacteria</taxon>
        <taxon>Bacillati</taxon>
        <taxon>Bacillota</taxon>
        <taxon>Clostridia</taxon>
        <taxon>Eubacteriales</taxon>
        <taxon>Clostridiaceae</taxon>
        <taxon>Clostridium</taxon>
    </lineage>
</organism>
<accession>A0A9X4B0Z4</accession>
<keyword evidence="2" id="KW-1185">Reference proteome</keyword>
<sequence>MNNNKILYIPLDDRPVNLEVVIQLANLAELEIKVPKKENLGSFFNEGNVELIKEWIKSEKCDALIVSLDMLIYGGLIASRTDKKSLEESRKILNFLKDYKKENKEIKIYAFSNIMRLSISVSNDESQIWWGKINEYNELRYRVESLNEVSLKNKLNQIESEIPQDVLNTYLRTRERNHKVNMESIELVKEGIIDFLILSQEDCSKYGLHLIEHKRIHEKINKYKLEDRIYVYPGADEIGQILVSRYVNDIRGFRPKVYVDFDDKEAEDSIPKFEDRSLKININEHLKSTNALIMDKYDECDYILAVTTPNIPYIDMASDTIENYNKKIVIDNFISRIKNYINLGKKVSIADLAFSNGGDEYLIKRLKEENLLLKVISYGAWNTAGNAMGTSIAHGNIISNINSNNNLNFKKSLESLKFLIERYCDDYIYQSSIRNETNKEVLKEGLSIFNMNKRVEKIDSFVEKSLNRMTNDYFYKSKVSYLEAKGEIEEVIVKAKLPWNRTFEVECEVNIKFKEGRYED</sequence>
<name>A0A9X4B0Z4_9CLOT</name>
<protein>
    <submittedName>
        <fullName evidence="1">DUF4127 family protein</fullName>
    </submittedName>
</protein>
<gene>
    <name evidence="1" type="ORF">NE398_02145</name>
</gene>
<reference evidence="1" key="1">
    <citation type="submission" date="2022-05" db="EMBL/GenBank/DDBJ databases">
        <title>Draft genome sequence of Clostridium tertium strain CP3 isolated from Peru.</title>
        <authorList>
            <person name="Hurtado R."/>
            <person name="Lima L."/>
            <person name="Sousa T."/>
            <person name="Jaiswal A.K."/>
            <person name="Tiwari S."/>
            <person name="Maturrano L."/>
            <person name="Brenig B."/>
            <person name="Azevedo V."/>
        </authorList>
    </citation>
    <scope>NUCLEOTIDE SEQUENCE</scope>
    <source>
        <strain evidence="1">CP3</strain>
    </source>
</reference>
<proteinExistence type="predicted"/>
<evidence type="ECO:0000313" key="1">
    <source>
        <dbReference type="EMBL" id="MDC4238971.1"/>
    </source>
</evidence>